<evidence type="ECO:0000256" key="1">
    <source>
        <dbReference type="ARBA" id="ARBA00004651"/>
    </source>
</evidence>
<comment type="subcellular location">
    <subcellularLocation>
        <location evidence="1">Cell membrane</location>
        <topology evidence="1">Multi-pass membrane protein</topology>
    </subcellularLocation>
</comment>
<dbReference type="GO" id="GO:0005886">
    <property type="term" value="C:plasma membrane"/>
    <property type="evidence" value="ECO:0007669"/>
    <property type="project" value="UniProtKB-SubCell"/>
</dbReference>
<reference evidence="9 10" key="1">
    <citation type="submission" date="2019-03" db="EMBL/GenBank/DDBJ databases">
        <title>Draft genome sequence data and analysis of a Fermenting Bacterium, Soehngenia longevitae strain 1933PT, isolated from petroleum reservoir in Azerbaijan.</title>
        <authorList>
            <person name="Grouzdev D.S."/>
            <person name="Bidzhieva S.K."/>
            <person name="Sokolova D.S."/>
            <person name="Tourova T.P."/>
            <person name="Poltaraus A.B."/>
            <person name="Nazina T.N."/>
        </authorList>
    </citation>
    <scope>NUCLEOTIDE SEQUENCE [LARGE SCALE GENOMIC DNA]</scope>
    <source>
        <strain evidence="9 10">1933P</strain>
    </source>
</reference>
<dbReference type="Proteomes" id="UP000298381">
    <property type="component" value="Unassembled WGS sequence"/>
</dbReference>
<protein>
    <submittedName>
        <fullName evidence="9">AI-2E family transporter</fullName>
    </submittedName>
</protein>
<evidence type="ECO:0000313" key="10">
    <source>
        <dbReference type="Proteomes" id="UP000298381"/>
    </source>
</evidence>
<dbReference type="EMBL" id="SRIB01000005">
    <property type="protein sequence ID" value="TFZ40338.1"/>
    <property type="molecule type" value="Genomic_DNA"/>
</dbReference>
<dbReference type="RefSeq" id="WP_135270856.1">
    <property type="nucleotide sequence ID" value="NZ_SRIB01000005.1"/>
</dbReference>
<dbReference type="GO" id="GO:0055085">
    <property type="term" value="P:transmembrane transport"/>
    <property type="evidence" value="ECO:0007669"/>
    <property type="project" value="TreeGrafter"/>
</dbReference>
<dbReference type="OrthoDB" id="9793390at2"/>
<feature type="transmembrane region" description="Helical" evidence="8">
    <location>
        <begin position="333"/>
        <end position="366"/>
    </location>
</feature>
<evidence type="ECO:0000256" key="2">
    <source>
        <dbReference type="ARBA" id="ARBA00009773"/>
    </source>
</evidence>
<feature type="transmembrane region" description="Helical" evidence="8">
    <location>
        <begin position="239"/>
        <end position="260"/>
    </location>
</feature>
<evidence type="ECO:0000256" key="7">
    <source>
        <dbReference type="ARBA" id="ARBA00023136"/>
    </source>
</evidence>
<keyword evidence="3" id="KW-0813">Transport</keyword>
<comment type="caution">
    <text evidence="9">The sequence shown here is derived from an EMBL/GenBank/DDBJ whole genome shotgun (WGS) entry which is preliminary data.</text>
</comment>
<evidence type="ECO:0000256" key="4">
    <source>
        <dbReference type="ARBA" id="ARBA00022475"/>
    </source>
</evidence>
<evidence type="ECO:0000256" key="6">
    <source>
        <dbReference type="ARBA" id="ARBA00022989"/>
    </source>
</evidence>
<evidence type="ECO:0000313" key="9">
    <source>
        <dbReference type="EMBL" id="TFZ40338.1"/>
    </source>
</evidence>
<accession>A0A4Z0D644</accession>
<evidence type="ECO:0000256" key="3">
    <source>
        <dbReference type="ARBA" id="ARBA00022448"/>
    </source>
</evidence>
<feature type="transmembrane region" description="Helical" evidence="8">
    <location>
        <begin position="292"/>
        <end position="313"/>
    </location>
</feature>
<keyword evidence="4" id="KW-1003">Cell membrane</keyword>
<sequence length="389" mass="44244">MKIEWNKKYTTISAYSIIVVFISMLFYIIISEFGLFIAGLNRYIKVFAPFTIGFAIAYLANFIMDFIERKAISPLLSKRKGNKVKRIVSLLLTYLLLIAGLFLFIYLVLPQLINSVTGAVYMVINNYDSLSKSIIDFISKLNISQSYIDDIVLRWNNFVDNIINFISNSLPLIGTYAGRLFSSIWNIILGIIISVYMLIDKERFSMLLKKLNFSIFSKERATRNIELTKRADNIFGRFLVGKIIDSIIIAILTYIVLIITKMPYSLLIAFIIGVTNIIPFFGPFIGAIPSFFIILFVSPIKALWFLVIILIIQQLDGNLIGPKILGDSLGISAFWILFSLLISGEIFGFIGLIIGVPLFVFIYSIVKDNVEKRLLKKGLPVETNKYKEY</sequence>
<keyword evidence="7 8" id="KW-0472">Membrane</keyword>
<keyword evidence="10" id="KW-1185">Reference proteome</keyword>
<dbReference type="PANTHER" id="PTHR21716">
    <property type="entry name" value="TRANSMEMBRANE PROTEIN"/>
    <property type="match status" value="1"/>
</dbReference>
<dbReference type="PANTHER" id="PTHR21716:SF53">
    <property type="entry name" value="PERMEASE PERM-RELATED"/>
    <property type="match status" value="1"/>
</dbReference>
<dbReference type="Pfam" id="PF01594">
    <property type="entry name" value="AI-2E_transport"/>
    <property type="match status" value="1"/>
</dbReference>
<dbReference type="AlphaFoldDB" id="A0A4Z0D644"/>
<comment type="similarity">
    <text evidence="2">Belongs to the autoinducer-2 exporter (AI-2E) (TC 2.A.86) family.</text>
</comment>
<gene>
    <name evidence="9" type="ORF">E4100_04490</name>
</gene>
<feature type="transmembrane region" description="Helical" evidence="8">
    <location>
        <begin position="12"/>
        <end position="40"/>
    </location>
</feature>
<feature type="transmembrane region" description="Helical" evidence="8">
    <location>
        <begin position="266"/>
        <end position="285"/>
    </location>
</feature>
<name>A0A4Z0D644_9FIRM</name>
<feature type="transmembrane region" description="Helical" evidence="8">
    <location>
        <begin position="87"/>
        <end position="109"/>
    </location>
</feature>
<proteinExistence type="inferred from homology"/>
<organism evidence="9 10">
    <name type="scientific">Soehngenia longivitae</name>
    <dbReference type="NCBI Taxonomy" id="2562294"/>
    <lineage>
        <taxon>Bacteria</taxon>
        <taxon>Bacillati</taxon>
        <taxon>Bacillota</taxon>
        <taxon>Tissierellia</taxon>
        <taxon>Tissierellales</taxon>
        <taxon>Tissierellaceae</taxon>
        <taxon>Soehngenia</taxon>
    </lineage>
</organism>
<keyword evidence="5 8" id="KW-0812">Transmembrane</keyword>
<feature type="transmembrane region" description="Helical" evidence="8">
    <location>
        <begin position="180"/>
        <end position="199"/>
    </location>
</feature>
<dbReference type="InterPro" id="IPR002549">
    <property type="entry name" value="AI-2E-like"/>
</dbReference>
<keyword evidence="6 8" id="KW-1133">Transmembrane helix</keyword>
<evidence type="ECO:0000256" key="8">
    <source>
        <dbReference type="SAM" id="Phobius"/>
    </source>
</evidence>
<feature type="transmembrane region" description="Helical" evidence="8">
    <location>
        <begin position="46"/>
        <end position="67"/>
    </location>
</feature>
<evidence type="ECO:0000256" key="5">
    <source>
        <dbReference type="ARBA" id="ARBA00022692"/>
    </source>
</evidence>